<dbReference type="CDD" id="cd10917">
    <property type="entry name" value="CE4_NodB_like_6s_7s"/>
    <property type="match status" value="1"/>
</dbReference>
<dbReference type="PROSITE" id="PS51677">
    <property type="entry name" value="NODB"/>
    <property type="match status" value="1"/>
</dbReference>
<feature type="domain" description="NodB homology" evidence="4">
    <location>
        <begin position="79"/>
        <end position="260"/>
    </location>
</feature>
<dbReference type="Pfam" id="PF01522">
    <property type="entry name" value="Polysacc_deac_1"/>
    <property type="match status" value="1"/>
</dbReference>
<organism evidence="5 6">
    <name type="scientific">Massilia eburnea</name>
    <dbReference type="NCBI Taxonomy" id="1776165"/>
    <lineage>
        <taxon>Bacteria</taxon>
        <taxon>Pseudomonadati</taxon>
        <taxon>Pseudomonadota</taxon>
        <taxon>Betaproteobacteria</taxon>
        <taxon>Burkholderiales</taxon>
        <taxon>Oxalobacteraceae</taxon>
        <taxon>Telluria group</taxon>
        <taxon>Massilia</taxon>
    </lineage>
</organism>
<dbReference type="Gene3D" id="3.20.20.370">
    <property type="entry name" value="Glycoside hydrolase/deacetylase"/>
    <property type="match status" value="1"/>
</dbReference>
<dbReference type="GO" id="GO:0046872">
    <property type="term" value="F:metal ion binding"/>
    <property type="evidence" value="ECO:0007669"/>
    <property type="project" value="UniProtKB-KW"/>
</dbReference>
<dbReference type="GO" id="GO:0016020">
    <property type="term" value="C:membrane"/>
    <property type="evidence" value="ECO:0007669"/>
    <property type="project" value="TreeGrafter"/>
</dbReference>
<keyword evidence="3" id="KW-0732">Signal</keyword>
<dbReference type="PANTHER" id="PTHR10587:SF133">
    <property type="entry name" value="CHITIN DEACETYLASE 1-RELATED"/>
    <property type="match status" value="1"/>
</dbReference>
<comment type="caution">
    <text evidence="5">The sequence shown here is derived from an EMBL/GenBank/DDBJ whole genome shotgun (WGS) entry which is preliminary data.</text>
</comment>
<dbReference type="InterPro" id="IPR011330">
    <property type="entry name" value="Glyco_hydro/deAcase_b/a-brl"/>
</dbReference>
<protein>
    <submittedName>
        <fullName evidence="5">Polysaccharide deacetylase family protein</fullName>
    </submittedName>
</protein>
<dbReference type="GO" id="GO:0005975">
    <property type="term" value="P:carbohydrate metabolic process"/>
    <property type="evidence" value="ECO:0007669"/>
    <property type="project" value="InterPro"/>
</dbReference>
<evidence type="ECO:0000313" key="5">
    <source>
        <dbReference type="EMBL" id="MTW09982.1"/>
    </source>
</evidence>
<keyword evidence="2" id="KW-0378">Hydrolase</keyword>
<feature type="signal peptide" evidence="3">
    <location>
        <begin position="1"/>
        <end position="42"/>
    </location>
</feature>
<proteinExistence type="predicted"/>
<evidence type="ECO:0000313" key="6">
    <source>
        <dbReference type="Proteomes" id="UP000472320"/>
    </source>
</evidence>
<dbReference type="InterPro" id="IPR050248">
    <property type="entry name" value="Polysacc_deacetylase_ArnD"/>
</dbReference>
<dbReference type="InterPro" id="IPR002509">
    <property type="entry name" value="NODB_dom"/>
</dbReference>
<evidence type="ECO:0000256" key="2">
    <source>
        <dbReference type="ARBA" id="ARBA00022801"/>
    </source>
</evidence>
<dbReference type="Proteomes" id="UP000472320">
    <property type="component" value="Unassembled WGS sequence"/>
</dbReference>
<keyword evidence="6" id="KW-1185">Reference proteome</keyword>
<feature type="chain" id="PRO_5026826687" evidence="3">
    <location>
        <begin position="43"/>
        <end position="265"/>
    </location>
</feature>
<sequence>MGRRTVHQPVQRGRPARQRIRAGGEMKSWCFVMLLCAAAANAAADCAPDALGTSRVLTLKREYAAYGTVQHGPLPLEKGEVVLTFDDGPNPETIGGVLRTLASQCVKATFFMTGANLARHPELGRLVVQAGHTPALHSFAHPPLKSMAASEQLADLAHGMQSFTDVFGYAPAAYRFPFLEETPAILAQLKEHKVTVASIDVGIEDYSPNDMRSAALVGRLVDRLRQTGGGIVLMHDANGPTAEALPALLKAIHDNGYKVVHLRWE</sequence>
<dbReference type="SUPFAM" id="SSF88713">
    <property type="entry name" value="Glycoside hydrolase/deacetylase"/>
    <property type="match status" value="1"/>
</dbReference>
<evidence type="ECO:0000256" key="1">
    <source>
        <dbReference type="ARBA" id="ARBA00022723"/>
    </source>
</evidence>
<keyword evidence="1" id="KW-0479">Metal-binding</keyword>
<dbReference type="AlphaFoldDB" id="A0A6L6QBX2"/>
<evidence type="ECO:0000256" key="3">
    <source>
        <dbReference type="SAM" id="SignalP"/>
    </source>
</evidence>
<accession>A0A6L6QBX2</accession>
<dbReference type="EMBL" id="WNKX01000003">
    <property type="protein sequence ID" value="MTW09982.1"/>
    <property type="molecule type" value="Genomic_DNA"/>
</dbReference>
<reference evidence="5 6" key="1">
    <citation type="submission" date="2019-11" db="EMBL/GenBank/DDBJ databases">
        <title>Type strains purchased from KCTC, JCM and DSMZ.</title>
        <authorList>
            <person name="Lu H."/>
        </authorList>
    </citation>
    <scope>NUCLEOTIDE SEQUENCE [LARGE SCALE GENOMIC DNA]</scope>
    <source>
        <strain evidence="5 6">JCM 31587</strain>
    </source>
</reference>
<gene>
    <name evidence="5" type="ORF">GM658_05160</name>
</gene>
<name>A0A6L6QBX2_9BURK</name>
<dbReference type="OrthoDB" id="276604at2"/>
<evidence type="ECO:0000259" key="4">
    <source>
        <dbReference type="PROSITE" id="PS51677"/>
    </source>
</evidence>
<dbReference type="GO" id="GO:0016810">
    <property type="term" value="F:hydrolase activity, acting on carbon-nitrogen (but not peptide) bonds"/>
    <property type="evidence" value="ECO:0007669"/>
    <property type="project" value="InterPro"/>
</dbReference>
<dbReference type="PANTHER" id="PTHR10587">
    <property type="entry name" value="GLYCOSYL TRANSFERASE-RELATED"/>
    <property type="match status" value="1"/>
</dbReference>